<sequence length="179" mass="20994">MVHIRDYQIPWVGLKNGKHNFHFEIDESFFTYFDHAEIKRCDIHIDVKFQKSEHLFILKFEIDGWLELPCDRCLAPYEQSLFDDAEVWVKFANNRGEGKNADEADCVYIARTDSFLDVSKIMYDYVLLAIPLGHFHQNVEDCDQTMISQDSPEIGKDASQEADKTDPRWDALKKLRSKK</sequence>
<protein>
    <submittedName>
        <fullName evidence="2">Protein containing DUF177</fullName>
    </submittedName>
</protein>
<accession>F4MMV9</accession>
<gene>
    <name evidence="2" type="ORF">S18_858_0025</name>
</gene>
<dbReference type="AlphaFoldDB" id="F4MMV9"/>
<evidence type="ECO:0000256" key="1">
    <source>
        <dbReference type="SAM" id="MobiDB-lite"/>
    </source>
</evidence>
<dbReference type="Pfam" id="PF02620">
    <property type="entry name" value="YceD"/>
    <property type="match status" value="1"/>
</dbReference>
<dbReference type="EMBL" id="FQ032824">
    <property type="protein sequence ID" value="CBL87472.1"/>
    <property type="molecule type" value="Genomic_DNA"/>
</dbReference>
<dbReference type="InterPro" id="IPR003772">
    <property type="entry name" value="YceD"/>
</dbReference>
<evidence type="ECO:0000313" key="2">
    <source>
        <dbReference type="EMBL" id="CBL87472.1"/>
    </source>
</evidence>
<proteinExistence type="predicted"/>
<name>F4MMV9_9BACT</name>
<feature type="region of interest" description="Disordered" evidence="1">
    <location>
        <begin position="149"/>
        <end position="179"/>
    </location>
</feature>
<reference evidence="2" key="1">
    <citation type="submission" date="2010-05" db="EMBL/GenBank/DDBJ databases">
        <authorList>
            <person name="Genoscope - CEA"/>
        </authorList>
    </citation>
    <scope>NUCLEOTIDE SEQUENCE</scope>
</reference>
<organism evidence="2">
    <name type="scientific">uncultured Sphingobacteriia bacterium</name>
    <dbReference type="NCBI Taxonomy" id="246143"/>
    <lineage>
        <taxon>Bacteria</taxon>
        <taxon>Pseudomonadati</taxon>
        <taxon>Bacteroidota</taxon>
        <taxon>Sphingobacteriia</taxon>
        <taxon>environmental samples</taxon>
    </lineage>
</organism>
<reference evidence="2" key="2">
    <citation type="journal article" date="2012" name="Environ. Microbiol.">
        <title>Genomic content of uncultured Bacteroidetes from contrasting oceanic provinces in the North Atlantic Ocean.</title>
        <authorList>
            <person name="Gomez-Pereira P.R."/>
            <person name="Schuler M."/>
            <person name="Fuchs B.M."/>
            <person name="Bennke C."/>
            <person name="Teeling H."/>
            <person name="Waldmann J."/>
            <person name="Richter M."/>
            <person name="Barbe V."/>
            <person name="Bataille E."/>
            <person name="Glockner F.O."/>
            <person name="Amann R."/>
        </authorList>
    </citation>
    <scope>NUCLEOTIDE SEQUENCE</scope>
</reference>
<feature type="compositionally biased region" description="Basic and acidic residues" evidence="1">
    <location>
        <begin position="153"/>
        <end position="173"/>
    </location>
</feature>